<feature type="transmembrane region" description="Helical" evidence="1">
    <location>
        <begin position="227"/>
        <end position="252"/>
    </location>
</feature>
<gene>
    <name evidence="2" type="ORF">GFB47_15790</name>
</gene>
<keyword evidence="1" id="KW-1133">Transmembrane helix</keyword>
<dbReference type="EMBL" id="CP045700">
    <property type="protein sequence ID" value="QGA66843.1"/>
    <property type="molecule type" value="Genomic_DNA"/>
</dbReference>
<feature type="transmembrane region" description="Helical" evidence="1">
    <location>
        <begin position="158"/>
        <end position="183"/>
    </location>
</feature>
<organism evidence="2 3">
    <name type="scientific">Vibrio algicola</name>
    <dbReference type="NCBI Taxonomy" id="2662262"/>
    <lineage>
        <taxon>Bacteria</taxon>
        <taxon>Pseudomonadati</taxon>
        <taxon>Pseudomonadota</taxon>
        <taxon>Gammaproteobacteria</taxon>
        <taxon>Vibrionales</taxon>
        <taxon>Vibrionaceae</taxon>
        <taxon>Vibrio</taxon>
    </lineage>
</organism>
<keyword evidence="3" id="KW-1185">Reference proteome</keyword>
<keyword evidence="1" id="KW-0812">Transmembrane</keyword>
<dbReference type="RefSeq" id="WP_153448932.1">
    <property type="nucleotide sequence ID" value="NZ_CP045700.1"/>
</dbReference>
<dbReference type="Proteomes" id="UP000348942">
    <property type="component" value="Chromosome 2"/>
</dbReference>
<reference evidence="2 3" key="1">
    <citation type="submission" date="2019-10" db="EMBL/GenBank/DDBJ databases">
        <title>Vibrio sp. nov., isolated from Coralline algae surface.</title>
        <authorList>
            <person name="Geng Y."/>
            <person name="Zhang X."/>
        </authorList>
    </citation>
    <scope>NUCLEOTIDE SEQUENCE [LARGE SCALE GENOMIC DNA]</scope>
    <source>
        <strain evidence="2 3">SM1977</strain>
    </source>
</reference>
<feature type="transmembrane region" description="Helical" evidence="1">
    <location>
        <begin position="195"/>
        <end position="215"/>
    </location>
</feature>
<name>A0A5Q0TI30_9VIBR</name>
<feature type="transmembrane region" description="Helical" evidence="1">
    <location>
        <begin position="99"/>
        <end position="120"/>
    </location>
</feature>
<sequence length="256" mass="28986">MLIFAIAFLLLLSPITLLIVVHQGLSRALGRKIAQRPLSKGMFYASAMFGTPLHELSHAVMALLFRHKIHKIKFFQFGQDGRLGYVEHNWNRRSIYQSVGMFFIAIAPMLVAMLALWGLATHLDIHLVESSRRHLFTPSLLELVSSIWQHALMLWGQIFTFSTTSWLNVLWLLLASLVCFHCVPSTADFKHALKGGLLVGAVLCAAWFASIYLLSNQSELLGWTFHVWLNISAFTLVISVLTMVWWLVLWLLSLVG</sequence>
<keyword evidence="1" id="KW-0472">Membrane</keyword>
<proteinExistence type="predicted"/>
<evidence type="ECO:0000256" key="1">
    <source>
        <dbReference type="SAM" id="Phobius"/>
    </source>
</evidence>
<protein>
    <submittedName>
        <fullName evidence="2">Uncharacterized protein</fullName>
    </submittedName>
</protein>
<dbReference type="AlphaFoldDB" id="A0A5Q0TI30"/>
<evidence type="ECO:0000313" key="3">
    <source>
        <dbReference type="Proteomes" id="UP000348942"/>
    </source>
</evidence>
<evidence type="ECO:0000313" key="2">
    <source>
        <dbReference type="EMBL" id="QGA66843.1"/>
    </source>
</evidence>
<accession>A0A5Q0TI30</accession>